<dbReference type="OrthoDB" id="6347202at2759"/>
<feature type="chain" id="PRO_5036210669" description="DUF4789 domain-containing protein" evidence="1">
    <location>
        <begin position="27"/>
        <end position="488"/>
    </location>
</feature>
<dbReference type="EMBL" id="CAJPEX010001200">
    <property type="protein sequence ID" value="CAG0918489.1"/>
    <property type="molecule type" value="Genomic_DNA"/>
</dbReference>
<sequence>MKSTASICLTSALIQIVLVVIVPVNGASTIRFPGDSQNQPDKMIRGPDDEIDSGIDAFKANPLINGIVSKRAGRVIFADDADDDEQIRSTEEEMRLRNGPKRSDHLKSIFDRVDVSNQLHPPPHPIDTIIGPCNWNNLEVLYNGKCQRLLRLGVAACNRDPRQWLVIDPRTWTPVCQTKPCDNAGDFLWEDGNCYPATQPGEEIGNPLLEPWVQSDLCGSNEGIYYNVHGIGSCDCAPGAAYSPQSRACHVVYSRGHCELGQVFMPVHDAVQCLPNPCNLEGELLWADGLCYMKFSHGPCPSGQVVSVNQKTLLPTCTTLEPDVDMKALIVVPTKRHTFRGLDCSWVGSKWHFSSGMCPTTSSSTSRNHHRNDLDLEDDEDTISVVGEFRTVGNPFNSFGQHKNNIDACSFGFIRNPKTKKMTDGPKYPLLCRPCHFLPALHQHQDISPLFHRTQPYGFSLGNMVSFRQRPNAGKEVNEHSLLLLDFG</sequence>
<dbReference type="InterPro" id="IPR031993">
    <property type="entry name" value="DUF4789"/>
</dbReference>
<dbReference type="AlphaFoldDB" id="A0A7R9GDF5"/>
<evidence type="ECO:0000259" key="2">
    <source>
        <dbReference type="Pfam" id="PF16033"/>
    </source>
</evidence>
<accession>A0A7R9GDF5</accession>
<evidence type="ECO:0000313" key="3">
    <source>
        <dbReference type="EMBL" id="CAD7278337.1"/>
    </source>
</evidence>
<dbReference type="Pfam" id="PF16033">
    <property type="entry name" value="DUF4789"/>
    <property type="match status" value="1"/>
</dbReference>
<protein>
    <recommendedName>
        <fullName evidence="2">DUF4789 domain-containing protein</fullName>
    </recommendedName>
</protein>
<evidence type="ECO:0000256" key="1">
    <source>
        <dbReference type="SAM" id="SignalP"/>
    </source>
</evidence>
<feature type="signal peptide" evidence="1">
    <location>
        <begin position="1"/>
        <end position="26"/>
    </location>
</feature>
<organism evidence="3">
    <name type="scientific">Notodromas monacha</name>
    <dbReference type="NCBI Taxonomy" id="399045"/>
    <lineage>
        <taxon>Eukaryota</taxon>
        <taxon>Metazoa</taxon>
        <taxon>Ecdysozoa</taxon>
        <taxon>Arthropoda</taxon>
        <taxon>Crustacea</taxon>
        <taxon>Oligostraca</taxon>
        <taxon>Ostracoda</taxon>
        <taxon>Podocopa</taxon>
        <taxon>Podocopida</taxon>
        <taxon>Cypridocopina</taxon>
        <taxon>Cypridoidea</taxon>
        <taxon>Cyprididae</taxon>
        <taxon>Notodromas</taxon>
    </lineage>
</organism>
<reference evidence="3" key="1">
    <citation type="submission" date="2020-11" db="EMBL/GenBank/DDBJ databases">
        <authorList>
            <person name="Tran Van P."/>
        </authorList>
    </citation>
    <scope>NUCLEOTIDE SEQUENCE</scope>
</reference>
<name>A0A7R9GDF5_9CRUS</name>
<keyword evidence="1" id="KW-0732">Signal</keyword>
<keyword evidence="4" id="KW-1185">Reference proteome</keyword>
<dbReference type="Proteomes" id="UP000678499">
    <property type="component" value="Unassembled WGS sequence"/>
</dbReference>
<feature type="domain" description="DUF4789" evidence="2">
    <location>
        <begin position="218"/>
        <end position="281"/>
    </location>
</feature>
<dbReference type="PANTHER" id="PTHR21177">
    <property type="entry name" value="IP06524P-RELATED"/>
    <property type="match status" value="1"/>
</dbReference>
<gene>
    <name evidence="3" type="ORF">NMOB1V02_LOCUS6045</name>
</gene>
<dbReference type="EMBL" id="OA883237">
    <property type="protein sequence ID" value="CAD7278337.1"/>
    <property type="molecule type" value="Genomic_DNA"/>
</dbReference>
<proteinExistence type="predicted"/>
<evidence type="ECO:0000313" key="4">
    <source>
        <dbReference type="Proteomes" id="UP000678499"/>
    </source>
</evidence>